<proteinExistence type="predicted"/>
<dbReference type="Proteomes" id="UP000018851">
    <property type="component" value="Chromosome"/>
</dbReference>
<evidence type="ECO:0000313" key="2">
    <source>
        <dbReference type="Proteomes" id="UP000018851"/>
    </source>
</evidence>
<reference evidence="1 2" key="1">
    <citation type="submission" date="2013-07" db="EMBL/GenBank/DDBJ databases">
        <title>Completed genome of Sphingomonas sanxanigenens NX02.</title>
        <authorList>
            <person name="Ma T."/>
            <person name="Huang H."/>
            <person name="Wu M."/>
            <person name="Li X."/>
            <person name="Li G."/>
        </authorList>
    </citation>
    <scope>NUCLEOTIDE SEQUENCE [LARGE SCALE GENOMIC DNA]</scope>
    <source>
        <strain evidence="1 2">NX02</strain>
    </source>
</reference>
<dbReference type="PATRIC" id="fig|1123269.5.peg.5566"/>
<evidence type="ECO:0008006" key="3">
    <source>
        <dbReference type="Google" id="ProtNLM"/>
    </source>
</evidence>
<dbReference type="Pfam" id="PF14091">
    <property type="entry name" value="DUF4269"/>
    <property type="match status" value="1"/>
</dbReference>
<dbReference type="HOGENOM" id="CLU_1947456_0_0_5"/>
<protein>
    <recommendedName>
        <fullName evidence="3">DUF4269 domain-containing protein</fullName>
    </recommendedName>
</protein>
<dbReference type="InterPro" id="IPR025365">
    <property type="entry name" value="DUF4269"/>
</dbReference>
<accession>W0ALP6</accession>
<keyword evidence="2" id="KW-1185">Reference proteome</keyword>
<dbReference type="STRING" id="1123269.NX02_28355"/>
<gene>
    <name evidence="1" type="ORF">NX02_28355</name>
</gene>
<dbReference type="EMBL" id="CP006644">
    <property type="protein sequence ID" value="AHE57253.1"/>
    <property type="molecule type" value="Genomic_DNA"/>
</dbReference>
<organism evidence="1 2">
    <name type="scientific">Sphingomonas sanxanigenens DSM 19645 = NX02</name>
    <dbReference type="NCBI Taxonomy" id="1123269"/>
    <lineage>
        <taxon>Bacteria</taxon>
        <taxon>Pseudomonadati</taxon>
        <taxon>Pseudomonadota</taxon>
        <taxon>Alphaproteobacteria</taxon>
        <taxon>Sphingomonadales</taxon>
        <taxon>Sphingomonadaceae</taxon>
        <taxon>Sphingomonas</taxon>
    </lineage>
</organism>
<evidence type="ECO:0000313" key="1">
    <source>
        <dbReference type="EMBL" id="AHE57253.1"/>
    </source>
</evidence>
<name>W0ALP6_9SPHN</name>
<sequence length="129" mass="14078">MALIWCALGDRQDFRMHQWVGGGRPVIASFTARGWPFEIFAAAEPVADQAGWRHFLVEQRLLALGGARLRATVMTLRRQGLKTEPAFARALGIEGDPYEALLVLQAGGEARLVEALRGAGFDTHRHAGG</sequence>
<dbReference type="AlphaFoldDB" id="W0ALP6"/>
<dbReference type="KEGG" id="ssan:NX02_28355"/>
<dbReference type="eggNOG" id="COG5186">
    <property type="taxonomic scope" value="Bacteria"/>
</dbReference>